<dbReference type="PROSITE" id="PS51257">
    <property type="entry name" value="PROKAR_LIPOPROTEIN"/>
    <property type="match status" value="1"/>
</dbReference>
<organism evidence="2 3">
    <name type="scientific">Oligosphaera ethanolica</name>
    <dbReference type="NCBI Taxonomy" id="760260"/>
    <lineage>
        <taxon>Bacteria</taxon>
        <taxon>Pseudomonadati</taxon>
        <taxon>Lentisphaerota</taxon>
        <taxon>Oligosphaeria</taxon>
        <taxon>Oligosphaerales</taxon>
        <taxon>Oligosphaeraceae</taxon>
        <taxon>Oligosphaera</taxon>
    </lineage>
</organism>
<dbReference type="Gene3D" id="2.60.40.1190">
    <property type="match status" value="1"/>
</dbReference>
<keyword evidence="1" id="KW-0732">Signal</keyword>
<protein>
    <recommendedName>
        <fullName evidence="4">Right handed beta helix domain-containing protein</fullName>
    </recommendedName>
</protein>
<accession>A0AAE3VIS6</accession>
<reference evidence="2" key="1">
    <citation type="submission" date="2023-07" db="EMBL/GenBank/DDBJ databases">
        <title>Genomic Encyclopedia of Type Strains, Phase IV (KMG-IV): sequencing the most valuable type-strain genomes for metagenomic binning, comparative biology and taxonomic classification.</title>
        <authorList>
            <person name="Goeker M."/>
        </authorList>
    </citation>
    <scope>NUCLEOTIDE SEQUENCE</scope>
    <source>
        <strain evidence="2">DSM 24202</strain>
    </source>
</reference>
<proteinExistence type="predicted"/>
<dbReference type="AlphaFoldDB" id="A0AAE3VIS6"/>
<dbReference type="RefSeq" id="WP_307263639.1">
    <property type="nucleotide sequence ID" value="NZ_JAUSVL010000001.1"/>
</dbReference>
<comment type="caution">
    <text evidence="2">The sequence shown here is derived from an EMBL/GenBank/DDBJ whole genome shotgun (WGS) entry which is preliminary data.</text>
</comment>
<dbReference type="SUPFAM" id="SSF51126">
    <property type="entry name" value="Pectin lyase-like"/>
    <property type="match status" value="1"/>
</dbReference>
<feature type="chain" id="PRO_5042167902" description="Right handed beta helix domain-containing protein" evidence="1">
    <location>
        <begin position="27"/>
        <end position="900"/>
    </location>
</feature>
<dbReference type="Gene3D" id="2.160.20.10">
    <property type="entry name" value="Single-stranded right-handed beta-helix, Pectin lyase-like"/>
    <property type="match status" value="2"/>
</dbReference>
<evidence type="ECO:0000313" key="3">
    <source>
        <dbReference type="Proteomes" id="UP001238163"/>
    </source>
</evidence>
<dbReference type="InterPro" id="IPR011050">
    <property type="entry name" value="Pectin_lyase_fold/virulence"/>
</dbReference>
<dbReference type="InterPro" id="IPR006626">
    <property type="entry name" value="PbH1"/>
</dbReference>
<name>A0AAE3VIS6_9BACT</name>
<gene>
    <name evidence="2" type="ORF">J3R75_003305</name>
</gene>
<sequence>MNYHSRNALVALAMLALGVGCLQGQANHGWVRKTFHAAMIADIYVSPTGNDAADGSFGAPLASLDGARLRARALRDSGHVGTIVIEFMAGTYRFARPVQFEAADSGRVDACVIYRAMHGAEVILSGGVPVRDFQPLTDAALLARLPEEARGKVLVADLRAQGIADYGKLGVRGQTKGKPLAEAEFFYDAKPMTLARWPKEGFRKALAKDDGNNRVVLDAEGRVARWRDEKEPWILAYWHHDWADLFEPIVGFGDKADEILRDPAQKPHYGLTPARTRWYAFNLFSELSAPGDYYLDREEGKLYFVPPHEGGDAVLSLSEGIIRGKDLSYVLFDGFTMEATRGTLLSISGGQYCQVVGCFLRNAGHSAVAMSGSHHTVYGCDVYETGEGGISASGGDRKTLTDGHNNIENNHVHHYSRRTRCYRPGVSVSGCGNRLAHNLVHHGPHMAISASGNNHIVEYNEIHNTVQESGDAGAYYVGRDWTQRGNILRYNYWHNIKGSSTYGGMTIYLDDQHSGHTIFGNIFENCNQAVFIGGGDDNVVDNNIFVNCWKAAHLDNRGMGWQKAATDNEQGELRTRLRAMPYQSELWAKAYPQLVNILADDPGVPKRNVFTRNVSSGGLWYDVHRGTLEFQTVERNVVYDDDPSWITLRKDSLGRISGITFKDEAELKAINFEPIPYEKMGLQRDVRRANWPMQRRIDLVKIGSGEAKKSAGPAKKMANLSKLPTLVVPRGATPASELMVLSVNFDGVVAEPAASARFAHDGAVLRVLVESPLPAKRDLGEKWGPSDAVELSLMASDGANDDVHVFRGYGTGAFEHFVIRAGQKVAGEAAGAATHRAGVTASSWRSEWSLPLSLLGVAAGDRLRANVTVRRSGTGEFIMWRPTHGDSTHCERVGFLELTP</sequence>
<dbReference type="EMBL" id="JAUSVL010000001">
    <property type="protein sequence ID" value="MDQ0291198.1"/>
    <property type="molecule type" value="Genomic_DNA"/>
</dbReference>
<evidence type="ECO:0000256" key="1">
    <source>
        <dbReference type="SAM" id="SignalP"/>
    </source>
</evidence>
<dbReference type="PANTHER" id="PTHR36453">
    <property type="entry name" value="SECRETED PROTEIN-RELATED"/>
    <property type="match status" value="1"/>
</dbReference>
<dbReference type="SMART" id="SM00710">
    <property type="entry name" value="PbH1"/>
    <property type="match status" value="5"/>
</dbReference>
<feature type="signal peptide" evidence="1">
    <location>
        <begin position="1"/>
        <end position="26"/>
    </location>
</feature>
<dbReference type="PANTHER" id="PTHR36453:SF1">
    <property type="entry name" value="RIGHT HANDED BETA HELIX DOMAIN-CONTAINING PROTEIN"/>
    <property type="match status" value="1"/>
</dbReference>
<dbReference type="SUPFAM" id="SSF49344">
    <property type="entry name" value="CBD9-like"/>
    <property type="match status" value="1"/>
</dbReference>
<dbReference type="Proteomes" id="UP001238163">
    <property type="component" value="Unassembled WGS sequence"/>
</dbReference>
<evidence type="ECO:0008006" key="4">
    <source>
        <dbReference type="Google" id="ProtNLM"/>
    </source>
</evidence>
<keyword evidence="3" id="KW-1185">Reference proteome</keyword>
<evidence type="ECO:0000313" key="2">
    <source>
        <dbReference type="EMBL" id="MDQ0291198.1"/>
    </source>
</evidence>
<dbReference type="InterPro" id="IPR012334">
    <property type="entry name" value="Pectin_lyas_fold"/>
</dbReference>